<proteinExistence type="predicted"/>
<dbReference type="Proteomes" id="UP000744676">
    <property type="component" value="Unassembled WGS sequence"/>
</dbReference>
<evidence type="ECO:0000313" key="2">
    <source>
        <dbReference type="Proteomes" id="UP000744676"/>
    </source>
</evidence>
<sequence>MHRPVLSAGPDDLAADPLQGPVTPPTDHYSIYQDLRDDNTASSSDDDADGPAEQDTLTIRNINLSNSRSVDTLKDTPLPRTPAAPAAEPAKPRSPAPKLDKLDTSQTTLHHRKHRATHSASSASSAGAPHHQYFHLNLPPCSPSLASPQSPTPHSIARSPSPRRRQSHRPMSSIGSTLSSTSSGSVAPGKFVFPPPTPSAQLPAVEPELDLDYSLCFSPALSDEGGASPYILQAQNDLQGIFTTLAHKERRLLEAREQLKAAEKDLSQFKSQWDTVLGSESSEAPSPNVEPPLSPDVPVEPVATATVAAPAAPATPELQPHNHSNHKKTSSVSSAPDSSTRSRRMLPMRHSIGHASELGFDFSKATDPGPFDPKDPASSFLGNFSYYFREKLNGLFEQQQQQLQLQQQRQQDLAEKHLETKDSVTSLRSAASFHTLSPATSLSSLSLNEAVDGSSSGGGGGTTSDSFIGRFLVNPASTVDHHSALFAKSAFSVRSPPYLSNTTNNNNSRLASPPTDPLSFASVPISTPKKKLGDPLRSPFVAKQA</sequence>
<reference evidence="1 2" key="1">
    <citation type="journal article" date="2020" name="Front. Microbiol.">
        <title>Phenotypic and Genetic Characterization of the Cheese Ripening Yeast Geotrichum candidum.</title>
        <authorList>
            <person name="Perkins V."/>
            <person name="Vignola S."/>
            <person name="Lessard M.H."/>
            <person name="Plante P.L."/>
            <person name="Corbeil J."/>
            <person name="Dugat-Bony E."/>
            <person name="Frenette M."/>
            <person name="Labrie S."/>
        </authorList>
    </citation>
    <scope>NUCLEOTIDE SEQUENCE [LARGE SCALE GENOMIC DNA]</scope>
    <source>
        <strain evidence="1 2">LMA-1147</strain>
    </source>
</reference>
<accession>A0ACB6UZV5</accession>
<comment type="caution">
    <text evidence="1">The sequence shown here is derived from an EMBL/GenBank/DDBJ whole genome shotgun (WGS) entry which is preliminary data.</text>
</comment>
<dbReference type="EMBL" id="QVQA01000216">
    <property type="protein sequence ID" value="KAF5093651.1"/>
    <property type="molecule type" value="Genomic_DNA"/>
</dbReference>
<name>A0ACB6UZV5_9ASCO</name>
<evidence type="ECO:0000313" key="1">
    <source>
        <dbReference type="EMBL" id="KAF5093651.1"/>
    </source>
</evidence>
<organism evidence="1 2">
    <name type="scientific">Geotrichum galactomycetum</name>
    <dbReference type="NCBI Taxonomy" id="27317"/>
    <lineage>
        <taxon>Eukaryota</taxon>
        <taxon>Fungi</taxon>
        <taxon>Dikarya</taxon>
        <taxon>Ascomycota</taxon>
        <taxon>Saccharomycotina</taxon>
        <taxon>Dipodascomycetes</taxon>
        <taxon>Dipodascales</taxon>
        <taxon>Dipodascaceae</taxon>
        <taxon>Geotrichum</taxon>
    </lineage>
</organism>
<keyword evidence="2" id="KW-1185">Reference proteome</keyword>
<protein>
    <submittedName>
        <fullName evidence="1">Uncharacterized protein</fullName>
    </submittedName>
</protein>
<gene>
    <name evidence="1" type="ORF">D0Z00_003947</name>
</gene>